<dbReference type="EMBL" id="CZQA01000009">
    <property type="protein sequence ID" value="CUS36958.1"/>
    <property type="molecule type" value="Genomic_DNA"/>
</dbReference>
<sequence>MKGHNVRRWKQFVVAGAMAALVAGMGSTLPSAFAGGMIKADEDKWISIGMGIRTSFNSIEGASPAGHYTNDFTINNARIYVNGQIHKYIKFEFNTDCFNCQVGGGAGAFGNAALTSTSQNFSGNSSIGLLDAIGKFEFNEMVNLWVGRMLLPSERGELNGPFYHATFDGFRTPFFPADASANFNGVSALGGGAGLYGRDNAATFWGKVHPGGTHLLYVVSVSQGLRGGPNTGSSLMYTGRLQWNFLNDEPNPGYYTSGTYYGTAGDVAAIGASVQHQKDGAGNTATGNVSDFTGASIDVLLEKVLPNNMGVFTFNGEFKRHWANYGTGAFANVGGFNSCFCTFNGHSWTVYGLYLIPQEVGIGRFQPYVRFTSIDPRYSAMRQEWETGVNYIISGHNARISAFYRYGDINTKGFAGGYAPSTTGDKVDSFHVALQLQY</sequence>
<dbReference type="OrthoDB" id="9771991at2"/>
<protein>
    <submittedName>
        <fullName evidence="2">Short chain amide porin</fullName>
    </submittedName>
</protein>
<dbReference type="Gene3D" id="2.40.160.10">
    <property type="entry name" value="Porin"/>
    <property type="match status" value="1"/>
</dbReference>
<gene>
    <name evidence="2" type="ORF">COMA1_30339</name>
</gene>
<feature type="signal peptide" evidence="1">
    <location>
        <begin position="1"/>
        <end position="34"/>
    </location>
</feature>
<keyword evidence="1" id="KW-0732">Signal</keyword>
<organism evidence="2 3">
    <name type="scientific">Candidatus Nitrospira nitrosa</name>
    <dbReference type="NCBI Taxonomy" id="1742972"/>
    <lineage>
        <taxon>Bacteria</taxon>
        <taxon>Pseudomonadati</taxon>
        <taxon>Nitrospirota</taxon>
        <taxon>Nitrospiria</taxon>
        <taxon>Nitrospirales</taxon>
        <taxon>Nitrospiraceae</taxon>
        <taxon>Nitrospira</taxon>
    </lineage>
</organism>
<dbReference type="RefSeq" id="WP_090749481.1">
    <property type="nucleotide sequence ID" value="NZ_CZQA01000009.1"/>
</dbReference>
<dbReference type="STRING" id="1742972.COMA1_30339"/>
<name>A0A0S4LJ71_9BACT</name>
<dbReference type="Proteomes" id="UP000199032">
    <property type="component" value="Unassembled WGS sequence"/>
</dbReference>
<evidence type="ECO:0000313" key="2">
    <source>
        <dbReference type="EMBL" id="CUS36958.1"/>
    </source>
</evidence>
<evidence type="ECO:0000313" key="3">
    <source>
        <dbReference type="Proteomes" id="UP000199032"/>
    </source>
</evidence>
<accession>A0A0S4LJ71</accession>
<proteinExistence type="predicted"/>
<dbReference type="AlphaFoldDB" id="A0A0S4LJ71"/>
<feature type="chain" id="PRO_5006624038" evidence="1">
    <location>
        <begin position="35"/>
        <end position="438"/>
    </location>
</feature>
<dbReference type="InterPro" id="IPR023614">
    <property type="entry name" value="Porin_dom_sf"/>
</dbReference>
<reference evidence="2 3" key="1">
    <citation type="submission" date="2015-10" db="EMBL/GenBank/DDBJ databases">
        <authorList>
            <person name="Gilbert D.G."/>
        </authorList>
    </citation>
    <scope>NUCLEOTIDE SEQUENCE [LARGE SCALE GENOMIC DNA]</scope>
    <source>
        <strain evidence="2">COMA1</strain>
    </source>
</reference>
<keyword evidence="3" id="KW-1185">Reference proteome</keyword>
<evidence type="ECO:0000256" key="1">
    <source>
        <dbReference type="SAM" id="SignalP"/>
    </source>
</evidence>